<keyword evidence="3" id="KW-1185">Reference proteome</keyword>
<feature type="domain" description="VOC" evidence="1">
    <location>
        <begin position="5"/>
        <end position="116"/>
    </location>
</feature>
<dbReference type="CDD" id="cd06587">
    <property type="entry name" value="VOC"/>
    <property type="match status" value="1"/>
</dbReference>
<reference evidence="2 3" key="1">
    <citation type="journal article" date="2011" name="J. Bacteriol.">
        <title>Genome sequence of the verrucomicrobium Opitutus terrae PB90-1, an abundant inhabitant of rice paddy soil ecosystems.</title>
        <authorList>
            <person name="van Passel M.W."/>
            <person name="Kant R."/>
            <person name="Palva A."/>
            <person name="Copeland A."/>
            <person name="Lucas S."/>
            <person name="Lapidus A."/>
            <person name="Glavina del Rio T."/>
            <person name="Pitluck S."/>
            <person name="Goltsman E."/>
            <person name="Clum A."/>
            <person name="Sun H."/>
            <person name="Schmutz J."/>
            <person name="Larimer F.W."/>
            <person name="Land M.L."/>
            <person name="Hauser L."/>
            <person name="Kyrpides N."/>
            <person name="Mikhailova N."/>
            <person name="Richardson P.P."/>
            <person name="Janssen P.H."/>
            <person name="de Vos W.M."/>
            <person name="Smidt H."/>
        </authorList>
    </citation>
    <scope>NUCLEOTIDE SEQUENCE [LARGE SCALE GENOMIC DNA]</scope>
    <source>
        <strain evidence="3">DSM 11246 / JCM 15787 / PB90-1</strain>
    </source>
</reference>
<keyword evidence="2" id="KW-0223">Dioxygenase</keyword>
<evidence type="ECO:0000259" key="1">
    <source>
        <dbReference type="PROSITE" id="PS51819"/>
    </source>
</evidence>
<protein>
    <submittedName>
        <fullName evidence="2">Glyoxalase/bleomycin resistance protein/dioxygenase</fullName>
    </submittedName>
</protein>
<dbReference type="EMBL" id="CP001032">
    <property type="protein sequence ID" value="ACB75131.1"/>
    <property type="molecule type" value="Genomic_DNA"/>
</dbReference>
<dbReference type="Proteomes" id="UP000007013">
    <property type="component" value="Chromosome"/>
</dbReference>
<dbReference type="GO" id="GO:0051213">
    <property type="term" value="F:dioxygenase activity"/>
    <property type="evidence" value="ECO:0007669"/>
    <property type="project" value="UniProtKB-KW"/>
</dbReference>
<evidence type="ECO:0000313" key="2">
    <source>
        <dbReference type="EMBL" id="ACB75131.1"/>
    </source>
</evidence>
<dbReference type="InterPro" id="IPR029068">
    <property type="entry name" value="Glyas_Bleomycin-R_OHBP_Dase"/>
</dbReference>
<dbReference type="InterPro" id="IPR052164">
    <property type="entry name" value="Anthracycline_SecMetBiosynth"/>
</dbReference>
<dbReference type="Gene3D" id="3.10.180.10">
    <property type="entry name" value="2,3-Dihydroxybiphenyl 1,2-Dioxygenase, domain 1"/>
    <property type="match status" value="1"/>
</dbReference>
<name>B1ZX20_OPITP</name>
<dbReference type="PANTHER" id="PTHR33993">
    <property type="entry name" value="GLYOXALASE-RELATED"/>
    <property type="match status" value="1"/>
</dbReference>
<dbReference type="InterPro" id="IPR004360">
    <property type="entry name" value="Glyas_Fos-R_dOase_dom"/>
</dbReference>
<dbReference type="STRING" id="452637.Oter_1848"/>
<dbReference type="HOGENOM" id="CLU_046006_10_7_0"/>
<dbReference type="AlphaFoldDB" id="B1ZX20"/>
<evidence type="ECO:0000313" key="3">
    <source>
        <dbReference type="Proteomes" id="UP000007013"/>
    </source>
</evidence>
<dbReference type="OrthoDB" id="197463at2"/>
<sequence length="123" mass="13157">MKIRGVDFVMLQVSDIVAATEFYRDLLGLRCAIYSAEDRWAEFDCGNVTLVLHGGETVAAGGTGTRVALAVADIDAAHAELDARGARLLSPVQDYGVCRAFEVLDPDGNPLLLHHRADGTFGP</sequence>
<proteinExistence type="predicted"/>
<organism evidence="2 3">
    <name type="scientific">Opitutus terrae (strain DSM 11246 / JCM 15787 / PB90-1)</name>
    <dbReference type="NCBI Taxonomy" id="452637"/>
    <lineage>
        <taxon>Bacteria</taxon>
        <taxon>Pseudomonadati</taxon>
        <taxon>Verrucomicrobiota</taxon>
        <taxon>Opitutia</taxon>
        <taxon>Opitutales</taxon>
        <taxon>Opitutaceae</taxon>
        <taxon>Opitutus</taxon>
    </lineage>
</organism>
<dbReference type="PROSITE" id="PS51819">
    <property type="entry name" value="VOC"/>
    <property type="match status" value="1"/>
</dbReference>
<keyword evidence="2" id="KW-0560">Oxidoreductase</keyword>
<dbReference type="Pfam" id="PF00903">
    <property type="entry name" value="Glyoxalase"/>
    <property type="match status" value="1"/>
</dbReference>
<dbReference type="KEGG" id="ote:Oter_1848"/>
<dbReference type="SUPFAM" id="SSF54593">
    <property type="entry name" value="Glyoxalase/Bleomycin resistance protein/Dihydroxybiphenyl dioxygenase"/>
    <property type="match status" value="1"/>
</dbReference>
<gene>
    <name evidence="2" type="ordered locus">Oter_1848</name>
</gene>
<dbReference type="eggNOG" id="COG0346">
    <property type="taxonomic scope" value="Bacteria"/>
</dbReference>
<dbReference type="InterPro" id="IPR037523">
    <property type="entry name" value="VOC_core"/>
</dbReference>
<dbReference type="RefSeq" id="WP_012374668.1">
    <property type="nucleotide sequence ID" value="NC_010571.1"/>
</dbReference>
<accession>B1ZX20</accession>